<dbReference type="PROSITE" id="PS51318">
    <property type="entry name" value="TAT"/>
    <property type="match status" value="1"/>
</dbReference>
<dbReference type="InterPro" id="IPR017896">
    <property type="entry name" value="4Fe4S_Fe-S-bd"/>
</dbReference>
<proteinExistence type="predicted"/>
<feature type="region of interest" description="Disordered" evidence="7">
    <location>
        <begin position="331"/>
        <end position="356"/>
    </location>
</feature>
<evidence type="ECO:0000313" key="9">
    <source>
        <dbReference type="EMBL" id="BAS27063.1"/>
    </source>
</evidence>
<evidence type="ECO:0000256" key="6">
    <source>
        <dbReference type="ARBA" id="ARBA00023014"/>
    </source>
</evidence>
<keyword evidence="2" id="KW-0004">4Fe-4S</keyword>
<dbReference type="GO" id="GO:0051539">
    <property type="term" value="F:4 iron, 4 sulfur cluster binding"/>
    <property type="evidence" value="ECO:0007669"/>
    <property type="project" value="UniProtKB-KW"/>
</dbReference>
<dbReference type="Pfam" id="PF13247">
    <property type="entry name" value="Fer4_11"/>
    <property type="match status" value="1"/>
</dbReference>
<dbReference type="InterPro" id="IPR051555">
    <property type="entry name" value="FDH_Electron_Transfer_Unit"/>
</dbReference>
<evidence type="ECO:0000256" key="1">
    <source>
        <dbReference type="ARBA" id="ARBA00004196"/>
    </source>
</evidence>
<feature type="domain" description="4Fe-4S ferredoxin-type" evidence="8">
    <location>
        <begin position="46"/>
        <end position="74"/>
    </location>
</feature>
<accession>A0A0K2SIY5</accession>
<keyword evidence="3" id="KW-0479">Metal-binding</keyword>
<keyword evidence="10" id="KW-1185">Reference proteome</keyword>
<gene>
    <name evidence="9" type="ORF">LIP_1206</name>
</gene>
<dbReference type="PANTHER" id="PTHR43545">
    <property type="entry name" value="FORMATE DEHYDROGENASE, NITRATE-INDUCIBLE, IRON-SULFUR SUBUNIT"/>
    <property type="match status" value="1"/>
</dbReference>
<protein>
    <submittedName>
        <fullName evidence="9">4Fe-4S ferredoxin</fullName>
    </submittedName>
</protein>
<dbReference type="RefSeq" id="WP_068135424.1">
    <property type="nucleotide sequence ID" value="NZ_AP014924.1"/>
</dbReference>
<dbReference type="PROSITE" id="PS00198">
    <property type="entry name" value="4FE4S_FER_1"/>
    <property type="match status" value="1"/>
</dbReference>
<dbReference type="EMBL" id="AP014924">
    <property type="protein sequence ID" value="BAS27063.1"/>
    <property type="molecule type" value="Genomic_DNA"/>
</dbReference>
<evidence type="ECO:0000313" key="10">
    <source>
        <dbReference type="Proteomes" id="UP000065807"/>
    </source>
</evidence>
<feature type="domain" description="4Fe-4S ferredoxin-type" evidence="8">
    <location>
        <begin position="141"/>
        <end position="174"/>
    </location>
</feature>
<dbReference type="PROSITE" id="PS51379">
    <property type="entry name" value="4FE4S_FER_2"/>
    <property type="match status" value="3"/>
</dbReference>
<name>A0A0K2SIY5_LIMPI</name>
<evidence type="ECO:0000256" key="4">
    <source>
        <dbReference type="ARBA" id="ARBA00022737"/>
    </source>
</evidence>
<evidence type="ECO:0000256" key="3">
    <source>
        <dbReference type="ARBA" id="ARBA00022723"/>
    </source>
</evidence>
<dbReference type="STRING" id="1555112.LIP_1206"/>
<keyword evidence="5" id="KW-0408">Iron</keyword>
<evidence type="ECO:0000256" key="7">
    <source>
        <dbReference type="SAM" id="MobiDB-lite"/>
    </source>
</evidence>
<dbReference type="Gene3D" id="3.30.70.20">
    <property type="match status" value="2"/>
</dbReference>
<evidence type="ECO:0000259" key="8">
    <source>
        <dbReference type="PROSITE" id="PS51379"/>
    </source>
</evidence>
<dbReference type="CDD" id="cd10561">
    <property type="entry name" value="HybA_like"/>
    <property type="match status" value="1"/>
</dbReference>
<organism evidence="9 10">
    <name type="scientific">Limnochorda pilosa</name>
    <dbReference type="NCBI Taxonomy" id="1555112"/>
    <lineage>
        <taxon>Bacteria</taxon>
        <taxon>Bacillati</taxon>
        <taxon>Bacillota</taxon>
        <taxon>Limnochordia</taxon>
        <taxon>Limnochordales</taxon>
        <taxon>Limnochordaceae</taxon>
        <taxon>Limnochorda</taxon>
    </lineage>
</organism>
<dbReference type="PANTHER" id="PTHR43545:SF4">
    <property type="entry name" value="IRON-SULFUR PROTEIN"/>
    <property type="match status" value="1"/>
</dbReference>
<dbReference type="InterPro" id="IPR006311">
    <property type="entry name" value="TAT_signal"/>
</dbReference>
<evidence type="ECO:0000256" key="2">
    <source>
        <dbReference type="ARBA" id="ARBA00022485"/>
    </source>
</evidence>
<keyword evidence="4" id="KW-0677">Repeat</keyword>
<dbReference type="GO" id="GO:0030313">
    <property type="term" value="C:cell envelope"/>
    <property type="evidence" value="ECO:0007669"/>
    <property type="project" value="UniProtKB-SubCell"/>
</dbReference>
<evidence type="ECO:0000256" key="5">
    <source>
        <dbReference type="ARBA" id="ARBA00023004"/>
    </source>
</evidence>
<sequence length="356" mass="38858">MDLTRRQLFRWAARLGAAGAAAGWTLERTGAVQASAPARTTVSSQKGMLVDMTLCIGCRSCEWACQTKWGLDGSAPEGGLSPQRWTWVRETQISPLQAARFYRDRKLDARRAFFSQGPAGGTVTAAAGEASGSSKAPAYDLPPLIRYARTQCFHCLDPSCVSACPVAALRKTEQGPVVYDEERCIGCRYCMMACPFQIPRYEWASWNPAITKCLFCYDRLAQGEEPACAAACPTGATQFGDRDRLLEEAKQRIAQNPKRYVPYIYGEEEAGGTAWLFLSDVPFEQLGFRMDVPKSAPPLRTARVMGLVPPVAGGLAVALGALAWWNGRREAEEAPPAPAPRSGRRAGKPRESSARR</sequence>
<dbReference type="Proteomes" id="UP000065807">
    <property type="component" value="Chromosome"/>
</dbReference>
<dbReference type="SUPFAM" id="SSF54862">
    <property type="entry name" value="4Fe-4S ferredoxins"/>
    <property type="match status" value="1"/>
</dbReference>
<feature type="domain" description="4Fe-4S ferredoxin-type" evidence="8">
    <location>
        <begin position="175"/>
        <end position="204"/>
    </location>
</feature>
<dbReference type="GO" id="GO:0046872">
    <property type="term" value="F:metal ion binding"/>
    <property type="evidence" value="ECO:0007669"/>
    <property type="project" value="UniProtKB-KW"/>
</dbReference>
<dbReference type="AlphaFoldDB" id="A0A0K2SIY5"/>
<reference evidence="10" key="2">
    <citation type="journal article" date="2016" name="Int. J. Syst. Evol. Microbiol.">
        <title>Complete genome sequence and cell structure of Limnochorda pilosa, a Gram-negative spore-former within the phylum Firmicutes.</title>
        <authorList>
            <person name="Watanabe M."/>
            <person name="Kojima H."/>
            <person name="Fukui M."/>
        </authorList>
    </citation>
    <scope>NUCLEOTIDE SEQUENCE [LARGE SCALE GENOMIC DNA]</scope>
    <source>
        <strain evidence="10">HC45</strain>
    </source>
</reference>
<keyword evidence="6" id="KW-0411">Iron-sulfur</keyword>
<dbReference type="KEGG" id="lpil:LIP_1206"/>
<dbReference type="InterPro" id="IPR017900">
    <property type="entry name" value="4Fe4S_Fe_S_CS"/>
</dbReference>
<comment type="subcellular location">
    <subcellularLocation>
        <location evidence="1">Cell envelope</location>
    </subcellularLocation>
</comment>
<reference evidence="10" key="1">
    <citation type="submission" date="2015-07" db="EMBL/GenBank/DDBJ databases">
        <title>Complete genome sequence and phylogenetic analysis of Limnochorda pilosa.</title>
        <authorList>
            <person name="Watanabe M."/>
            <person name="Kojima H."/>
            <person name="Fukui M."/>
        </authorList>
    </citation>
    <scope>NUCLEOTIDE SEQUENCE [LARGE SCALE GENOMIC DNA]</scope>
    <source>
        <strain evidence="10">HC45</strain>
    </source>
</reference>